<dbReference type="Gene3D" id="3.40.50.1000">
    <property type="entry name" value="HAD superfamily/HAD-like"/>
    <property type="match status" value="1"/>
</dbReference>
<dbReference type="NCBIfam" id="TIGR01494">
    <property type="entry name" value="ATPase_P-type"/>
    <property type="match status" value="1"/>
</dbReference>
<dbReference type="InterPro" id="IPR023299">
    <property type="entry name" value="ATPase_P-typ_cyto_dom_N"/>
</dbReference>
<name>A0A1W1IHR0_9LACT</name>
<dbReference type="InterPro" id="IPR023298">
    <property type="entry name" value="ATPase_P-typ_TM_dom_sf"/>
</dbReference>
<dbReference type="Pfam" id="PF00403">
    <property type="entry name" value="HMA"/>
    <property type="match status" value="1"/>
</dbReference>
<feature type="transmembrane region" description="Helical" evidence="18">
    <location>
        <begin position="142"/>
        <end position="161"/>
    </location>
</feature>
<dbReference type="Gene3D" id="3.30.70.100">
    <property type="match status" value="1"/>
</dbReference>
<dbReference type="FunFam" id="3.40.1110.10:FF:000066">
    <property type="entry name" value="Cadmium-translocating P-type ATPase"/>
    <property type="match status" value="1"/>
</dbReference>
<feature type="transmembrane region" description="Helical" evidence="18">
    <location>
        <begin position="728"/>
        <end position="746"/>
    </location>
</feature>
<dbReference type="InterPro" id="IPR001757">
    <property type="entry name" value="P_typ_ATPase"/>
</dbReference>
<keyword evidence="11" id="KW-0460">Magnesium</keyword>
<dbReference type="OrthoDB" id="9813266at2"/>
<protein>
    <submittedName>
        <fullName evidence="21">P-type atpase phosphorylation site</fullName>
    </submittedName>
</protein>
<dbReference type="InterPro" id="IPR051014">
    <property type="entry name" value="Cation_Transport_ATPase_IB"/>
</dbReference>
<evidence type="ECO:0000256" key="14">
    <source>
        <dbReference type="ARBA" id="ARBA00023065"/>
    </source>
</evidence>
<keyword evidence="12" id="KW-1278">Translocase</keyword>
<dbReference type="SUPFAM" id="SSF55008">
    <property type="entry name" value="HMA, heavy metal-associated domain"/>
    <property type="match status" value="1"/>
</dbReference>
<dbReference type="InterPro" id="IPR008250">
    <property type="entry name" value="ATPase_P-typ_transduc_dom_A_sf"/>
</dbReference>
<dbReference type="GO" id="GO:0016887">
    <property type="term" value="F:ATP hydrolysis activity"/>
    <property type="evidence" value="ECO:0007669"/>
    <property type="project" value="InterPro"/>
</dbReference>
<dbReference type="InterPro" id="IPR059000">
    <property type="entry name" value="ATPase_P-type_domA"/>
</dbReference>
<reference evidence="22" key="1">
    <citation type="submission" date="2016-04" db="EMBL/GenBank/DDBJ databases">
        <authorList>
            <person name="Strepis N."/>
        </authorList>
    </citation>
    <scope>NUCLEOTIDE SEQUENCE [LARGE SCALE GENOMIC DNA]</scope>
</reference>
<feature type="transmembrane region" description="Helical" evidence="18">
    <location>
        <begin position="399"/>
        <end position="424"/>
    </location>
</feature>
<keyword evidence="6 18" id="KW-0812">Transmembrane</keyword>
<dbReference type="RefSeq" id="WP_086943121.1">
    <property type="nucleotide sequence ID" value="NZ_FONM01000005.1"/>
</dbReference>
<evidence type="ECO:0000256" key="4">
    <source>
        <dbReference type="ARBA" id="ARBA00022539"/>
    </source>
</evidence>
<gene>
    <name evidence="21" type="ORF">TPAS_2047</name>
</gene>
<evidence type="ECO:0000256" key="11">
    <source>
        <dbReference type="ARBA" id="ARBA00022842"/>
    </source>
</evidence>
<comment type="similarity">
    <text evidence="2 18">Belongs to the cation transport ATPase (P-type) (TC 3.A.3) family. Type IB subfamily.</text>
</comment>
<dbReference type="GO" id="GO:0046872">
    <property type="term" value="F:metal ion binding"/>
    <property type="evidence" value="ECO:0007669"/>
    <property type="project" value="UniProtKB-KW"/>
</dbReference>
<evidence type="ECO:0000259" key="20">
    <source>
        <dbReference type="PROSITE" id="PS50846"/>
    </source>
</evidence>
<dbReference type="SUPFAM" id="SSF56784">
    <property type="entry name" value="HAD-like"/>
    <property type="match status" value="1"/>
</dbReference>
<evidence type="ECO:0000256" key="19">
    <source>
        <dbReference type="SAM" id="MobiDB-lite"/>
    </source>
</evidence>
<evidence type="ECO:0000256" key="7">
    <source>
        <dbReference type="ARBA" id="ARBA00022723"/>
    </source>
</evidence>
<dbReference type="SUPFAM" id="SSF81653">
    <property type="entry name" value="Calcium ATPase, transduction domain A"/>
    <property type="match status" value="1"/>
</dbReference>
<dbReference type="SFLD" id="SFLDS00003">
    <property type="entry name" value="Haloacid_Dehalogenase"/>
    <property type="match status" value="1"/>
</dbReference>
<evidence type="ECO:0000256" key="18">
    <source>
        <dbReference type="RuleBase" id="RU362081"/>
    </source>
</evidence>
<dbReference type="NCBIfam" id="TIGR01525">
    <property type="entry name" value="ATPase-IB_hvy"/>
    <property type="match status" value="1"/>
</dbReference>
<dbReference type="InterPro" id="IPR027256">
    <property type="entry name" value="P-typ_ATPase_IB"/>
</dbReference>
<organism evidence="21 22">
    <name type="scientific">Trichococcus pasteurii</name>
    <dbReference type="NCBI Taxonomy" id="43064"/>
    <lineage>
        <taxon>Bacteria</taxon>
        <taxon>Bacillati</taxon>
        <taxon>Bacillota</taxon>
        <taxon>Bacilli</taxon>
        <taxon>Lactobacillales</taxon>
        <taxon>Carnobacteriaceae</taxon>
        <taxon>Trichococcus</taxon>
    </lineage>
</organism>
<dbReference type="GO" id="GO:0016463">
    <property type="term" value="F:P-type zinc transporter activity"/>
    <property type="evidence" value="ECO:0007669"/>
    <property type="project" value="UniProtKB-EC"/>
</dbReference>
<dbReference type="NCBIfam" id="TIGR01512">
    <property type="entry name" value="ATPase-IB2_Cd"/>
    <property type="match status" value="1"/>
</dbReference>
<evidence type="ECO:0000256" key="2">
    <source>
        <dbReference type="ARBA" id="ARBA00006024"/>
    </source>
</evidence>
<evidence type="ECO:0000313" key="21">
    <source>
        <dbReference type="EMBL" id="SLM52353.1"/>
    </source>
</evidence>
<dbReference type="GO" id="GO:0008551">
    <property type="term" value="F:P-type cadmium transporter activity"/>
    <property type="evidence" value="ECO:0007669"/>
    <property type="project" value="UniProtKB-EC"/>
</dbReference>
<dbReference type="STRING" id="43064.SAMN04488086_105132"/>
<dbReference type="Pfam" id="PF00122">
    <property type="entry name" value="E1-E2_ATPase"/>
    <property type="match status" value="1"/>
</dbReference>
<evidence type="ECO:0000256" key="15">
    <source>
        <dbReference type="ARBA" id="ARBA00023136"/>
    </source>
</evidence>
<dbReference type="InterPro" id="IPR006121">
    <property type="entry name" value="HMA_dom"/>
</dbReference>
<dbReference type="CDD" id="cd07548">
    <property type="entry name" value="P-type_ATPase-Cd_Zn_Co_like"/>
    <property type="match status" value="1"/>
</dbReference>
<dbReference type="CDD" id="cd00371">
    <property type="entry name" value="HMA"/>
    <property type="match status" value="1"/>
</dbReference>
<feature type="domain" description="HMA" evidence="20">
    <location>
        <begin position="6"/>
        <end position="74"/>
    </location>
</feature>
<evidence type="ECO:0000256" key="3">
    <source>
        <dbReference type="ARBA" id="ARBA00022475"/>
    </source>
</evidence>
<evidence type="ECO:0000256" key="16">
    <source>
        <dbReference type="ARBA" id="ARBA00047308"/>
    </source>
</evidence>
<dbReference type="Gene3D" id="2.70.150.10">
    <property type="entry name" value="Calcium-transporting ATPase, cytoplasmic transduction domain A"/>
    <property type="match status" value="1"/>
</dbReference>
<evidence type="ECO:0000313" key="22">
    <source>
        <dbReference type="Proteomes" id="UP000195985"/>
    </source>
</evidence>
<dbReference type="Proteomes" id="UP000195985">
    <property type="component" value="Unassembled WGS sequence"/>
</dbReference>
<dbReference type="InterPro" id="IPR023214">
    <property type="entry name" value="HAD_sf"/>
</dbReference>
<dbReference type="InterPro" id="IPR036412">
    <property type="entry name" value="HAD-like_sf"/>
</dbReference>
<dbReference type="Gene3D" id="3.40.1110.10">
    <property type="entry name" value="Calcium-transporting ATPase, cytoplasmic domain N"/>
    <property type="match status" value="1"/>
</dbReference>
<keyword evidence="3 18" id="KW-1003">Cell membrane</keyword>
<dbReference type="PROSITE" id="PS00154">
    <property type="entry name" value="ATPASE_E1_E2"/>
    <property type="match status" value="1"/>
</dbReference>
<keyword evidence="14" id="KW-0406">Ion transport</keyword>
<dbReference type="InterPro" id="IPR044492">
    <property type="entry name" value="P_typ_ATPase_HD_dom"/>
</dbReference>
<evidence type="ECO:0000256" key="10">
    <source>
        <dbReference type="ARBA" id="ARBA00022840"/>
    </source>
</evidence>
<sequence length="748" mass="80351">MSEKVKQIEWYLDELDCANCANKVETGIAKIEGILESNVNFMTKTLRIEIEEDQETEILPKVKQKLSVLEPDIHPTLKKSGAPIGADGLPIVAVQFAEAKSPENVHDHHGPDSEDAEGHTHEHSHGHSHAHGEGDKDEIRKAVIRLIVGFGILLAAIFAPGSGTVALALYVTAYLVAGYDIVWSALLNIKNGQLFDENFLMTIATLSAFYIQEYPEAVAVMLFYQLGELFQDIAVDKSRRSIAELMDIRPDYANVKTAAGIEKVAPETVKIGDIILIRPGEKVPLDGKVVSGTTAVDTSALTGESVPRGVKVGDSILSGFINKNGVIEVTVEKPFAESTVVKILDLVQNASGRKAPTENFITKFARYYTPVVVIAAVLLAVLPPLLFPGERFNEWLYRASIFLVISCPCALVVSIPVGFFGGIGSASRKGILVKGSNFLEGLNDVKAVVMDKTGTLTEGKFAVTRIESAGELTEERLLELAAYAELHSSHPIADSIKEAYGKTIAEERIAATNDIPGHGLQVVVDGQEILVGNAKLMEKFGIAHTSVPETGTVVHIAVDKQYAGYILIADAIKADAKATITGLKARGIRTIMLTGDSRAVGEAVAKEIGIDEVHAELLPQDKVTKLEEVLASKRKGEKVIFVGDGINDTPVLARSDIGMAMGGLGSDAAIEAADIVIMDDQPSKILTAITVAEETRKIVWQNIIFAMAIKGLFLILGAFGVATMWEAVFADVGVTVLAVLNSIRILKK</sequence>
<dbReference type="PANTHER" id="PTHR48085">
    <property type="entry name" value="CADMIUM/ZINC-TRANSPORTING ATPASE HMA2-RELATED"/>
    <property type="match status" value="1"/>
</dbReference>
<evidence type="ECO:0000256" key="9">
    <source>
        <dbReference type="ARBA" id="ARBA00022833"/>
    </source>
</evidence>
<dbReference type="Pfam" id="PF00702">
    <property type="entry name" value="Hydrolase"/>
    <property type="match status" value="1"/>
</dbReference>
<evidence type="ECO:0000256" key="5">
    <source>
        <dbReference type="ARBA" id="ARBA00022553"/>
    </source>
</evidence>
<evidence type="ECO:0000256" key="13">
    <source>
        <dbReference type="ARBA" id="ARBA00022989"/>
    </source>
</evidence>
<dbReference type="PANTHER" id="PTHR48085:SF5">
    <property type="entry name" value="CADMIUM_ZINC-TRANSPORTING ATPASE HMA4-RELATED"/>
    <property type="match status" value="1"/>
</dbReference>
<dbReference type="InterPro" id="IPR036163">
    <property type="entry name" value="HMA_dom_sf"/>
</dbReference>
<keyword evidence="7 18" id="KW-0479">Metal-binding</keyword>
<keyword evidence="9" id="KW-0862">Zinc</keyword>
<comment type="catalytic activity">
    <reaction evidence="17">
        <text>Cd(2+)(in) + ATP + H2O = Cd(2+)(out) + ADP + phosphate + H(+)</text>
        <dbReference type="Rhea" id="RHEA:12132"/>
        <dbReference type="ChEBI" id="CHEBI:15377"/>
        <dbReference type="ChEBI" id="CHEBI:15378"/>
        <dbReference type="ChEBI" id="CHEBI:30616"/>
        <dbReference type="ChEBI" id="CHEBI:43474"/>
        <dbReference type="ChEBI" id="CHEBI:48775"/>
        <dbReference type="ChEBI" id="CHEBI:456216"/>
        <dbReference type="EC" id="7.2.2.21"/>
    </reaction>
</comment>
<keyword evidence="13 18" id="KW-1133">Transmembrane helix</keyword>
<comment type="subcellular location">
    <subcellularLocation>
        <location evidence="1">Cell membrane</location>
        <topology evidence="1">Multi-pass membrane protein</topology>
    </subcellularLocation>
</comment>
<comment type="catalytic activity">
    <reaction evidence="16">
        <text>Zn(2+)(in) + ATP + H2O = Zn(2+)(out) + ADP + phosphate + H(+)</text>
        <dbReference type="Rhea" id="RHEA:20621"/>
        <dbReference type="ChEBI" id="CHEBI:15377"/>
        <dbReference type="ChEBI" id="CHEBI:15378"/>
        <dbReference type="ChEBI" id="CHEBI:29105"/>
        <dbReference type="ChEBI" id="CHEBI:30616"/>
        <dbReference type="ChEBI" id="CHEBI:43474"/>
        <dbReference type="ChEBI" id="CHEBI:456216"/>
        <dbReference type="EC" id="7.2.2.12"/>
    </reaction>
</comment>
<evidence type="ECO:0000256" key="8">
    <source>
        <dbReference type="ARBA" id="ARBA00022741"/>
    </source>
</evidence>
<dbReference type="PROSITE" id="PS01047">
    <property type="entry name" value="HMA_1"/>
    <property type="match status" value="1"/>
</dbReference>
<evidence type="ECO:0000256" key="12">
    <source>
        <dbReference type="ARBA" id="ARBA00022967"/>
    </source>
</evidence>
<keyword evidence="22" id="KW-1185">Reference proteome</keyword>
<dbReference type="SFLD" id="SFLDF00027">
    <property type="entry name" value="p-type_atpase"/>
    <property type="match status" value="1"/>
</dbReference>
<feature type="transmembrane region" description="Helical" evidence="18">
    <location>
        <begin position="367"/>
        <end position="387"/>
    </location>
</feature>
<feature type="transmembrane region" description="Helical" evidence="18">
    <location>
        <begin position="167"/>
        <end position="189"/>
    </location>
</feature>
<evidence type="ECO:0000256" key="1">
    <source>
        <dbReference type="ARBA" id="ARBA00004651"/>
    </source>
</evidence>
<keyword evidence="4" id="KW-0104">Cadmium</keyword>
<dbReference type="SUPFAM" id="SSF81665">
    <property type="entry name" value="Calcium ATPase, transmembrane domain M"/>
    <property type="match status" value="1"/>
</dbReference>
<evidence type="ECO:0000256" key="6">
    <source>
        <dbReference type="ARBA" id="ARBA00022692"/>
    </source>
</evidence>
<dbReference type="FunFam" id="2.70.150.10:FF:000002">
    <property type="entry name" value="Copper-transporting ATPase 1, putative"/>
    <property type="match status" value="1"/>
</dbReference>
<dbReference type="InterPro" id="IPR018303">
    <property type="entry name" value="ATPase_P-typ_P_site"/>
</dbReference>
<accession>A0A1W1IHR0</accession>
<keyword evidence="14" id="KW-0813">Transport</keyword>
<dbReference type="InterPro" id="IPR017969">
    <property type="entry name" value="Heavy-metal-associated_CS"/>
</dbReference>
<dbReference type="EMBL" id="FWEY01000006">
    <property type="protein sequence ID" value="SLM52353.1"/>
    <property type="molecule type" value="Genomic_DNA"/>
</dbReference>
<dbReference type="SFLD" id="SFLDG00002">
    <property type="entry name" value="C1.7:_P-type_atpase_like"/>
    <property type="match status" value="1"/>
</dbReference>
<evidence type="ECO:0000256" key="17">
    <source>
        <dbReference type="ARBA" id="ARBA00049338"/>
    </source>
</evidence>
<proteinExistence type="inferred from homology"/>
<keyword evidence="5" id="KW-0597">Phosphoprotein</keyword>
<feature type="transmembrane region" description="Helical" evidence="18">
    <location>
        <begin position="703"/>
        <end position="722"/>
    </location>
</feature>
<keyword evidence="8 18" id="KW-0547">Nucleotide-binding</keyword>
<keyword evidence="10 18" id="KW-0067">ATP-binding</keyword>
<keyword evidence="15 18" id="KW-0472">Membrane</keyword>
<dbReference type="PROSITE" id="PS50846">
    <property type="entry name" value="HMA_2"/>
    <property type="match status" value="1"/>
</dbReference>
<dbReference type="GO" id="GO:0005886">
    <property type="term" value="C:plasma membrane"/>
    <property type="evidence" value="ECO:0007669"/>
    <property type="project" value="UniProtKB-SubCell"/>
</dbReference>
<feature type="region of interest" description="Disordered" evidence="19">
    <location>
        <begin position="102"/>
        <end position="134"/>
    </location>
</feature>
<dbReference type="GO" id="GO:0005524">
    <property type="term" value="F:ATP binding"/>
    <property type="evidence" value="ECO:0007669"/>
    <property type="project" value="UniProtKB-UniRule"/>
</dbReference>
<dbReference type="AlphaFoldDB" id="A0A1W1IHR0"/>
<dbReference type="PRINTS" id="PR00119">
    <property type="entry name" value="CATATPASE"/>
</dbReference>